<dbReference type="Pfam" id="PF24238">
    <property type="entry name" value="CDGP"/>
    <property type="match status" value="1"/>
</dbReference>
<keyword evidence="4" id="KW-1185">Reference proteome</keyword>
<accession>A0ABR5LKD2</accession>
<proteinExistence type="predicted"/>
<dbReference type="Proteomes" id="UP000037962">
    <property type="component" value="Unassembled WGS sequence"/>
</dbReference>
<dbReference type="InterPro" id="IPR056271">
    <property type="entry name" value="CDGP_dom"/>
</dbReference>
<protein>
    <recommendedName>
        <fullName evidence="2">CDGP domain-containing protein</fullName>
    </recommendedName>
</protein>
<evidence type="ECO:0000256" key="1">
    <source>
        <dbReference type="SAM" id="SignalP"/>
    </source>
</evidence>
<evidence type="ECO:0000313" key="3">
    <source>
        <dbReference type="EMBL" id="KPG26081.1"/>
    </source>
</evidence>
<feature type="signal peptide" evidence="1">
    <location>
        <begin position="1"/>
        <end position="24"/>
    </location>
</feature>
<feature type="chain" id="PRO_5045360887" description="CDGP domain-containing protein" evidence="1">
    <location>
        <begin position="25"/>
        <end position="93"/>
    </location>
</feature>
<gene>
    <name evidence="3" type="ORF">AN912_25800</name>
</gene>
<keyword evidence="1" id="KW-0732">Signal</keyword>
<comment type="caution">
    <text evidence="3">The sequence shown here is derived from an EMBL/GenBank/DDBJ whole genome shotgun (WGS) entry which is preliminary data.</text>
</comment>
<dbReference type="EMBL" id="LJFS01000048">
    <property type="protein sequence ID" value="KPG26081.1"/>
    <property type="molecule type" value="Genomic_DNA"/>
</dbReference>
<name>A0ABR5LKD2_9MYCO</name>
<organism evidence="3 4">
    <name type="scientific">Mycobacteroides immunogenum</name>
    <dbReference type="NCBI Taxonomy" id="83262"/>
    <lineage>
        <taxon>Bacteria</taxon>
        <taxon>Bacillati</taxon>
        <taxon>Actinomycetota</taxon>
        <taxon>Actinomycetes</taxon>
        <taxon>Mycobacteriales</taxon>
        <taxon>Mycobacteriaceae</taxon>
        <taxon>Mycobacteroides</taxon>
    </lineage>
</organism>
<reference evidence="3 4" key="1">
    <citation type="submission" date="2015-09" db="EMBL/GenBank/DDBJ databases">
        <title>Genome Sequences of Mycobacterium immunogenum Isolates, Recuperated from a Chloraminated Drinking Water Distribution System Simulator Subjected to Episodes of Nitrification.</title>
        <authorList>
            <person name="Gomez-Alvarez V."/>
            <person name="Revetta R.P."/>
        </authorList>
    </citation>
    <scope>NUCLEOTIDE SEQUENCE [LARGE SCALE GENOMIC DNA]</scope>
    <source>
        <strain evidence="3 4">H076</strain>
    </source>
</reference>
<feature type="domain" description="CDGP" evidence="2">
    <location>
        <begin position="30"/>
        <end position="92"/>
    </location>
</feature>
<dbReference type="RefSeq" id="WP_054430153.1">
    <property type="nucleotide sequence ID" value="NZ_LJFS01000048.1"/>
</dbReference>
<sequence>MGNIPGVVAMVAAATMFCAVPANADPVPPGCQTDRVGLFGTQFRTICDDPIAPDGSWQRTRQTYMPGQRFAVATSVYTVAPDAIPPGEPGHIE</sequence>
<evidence type="ECO:0000313" key="4">
    <source>
        <dbReference type="Proteomes" id="UP000037962"/>
    </source>
</evidence>
<evidence type="ECO:0000259" key="2">
    <source>
        <dbReference type="Pfam" id="PF24238"/>
    </source>
</evidence>